<gene>
    <name evidence="2" type="ORF">CS009_04220</name>
    <name evidence="1" type="ORF">CS010_09465</name>
</gene>
<protein>
    <submittedName>
        <fullName evidence="1">Uncharacterized protein</fullName>
    </submittedName>
</protein>
<dbReference type="EMBL" id="PEBM01000056">
    <property type="protein sequence ID" value="PHV55862.1"/>
    <property type="molecule type" value="Genomic_DNA"/>
</dbReference>
<evidence type="ECO:0000313" key="3">
    <source>
        <dbReference type="Proteomes" id="UP000221763"/>
    </source>
</evidence>
<evidence type="ECO:0000313" key="2">
    <source>
        <dbReference type="EMBL" id="PHV57839.1"/>
    </source>
</evidence>
<dbReference type="RefSeq" id="WP_041973221.1">
    <property type="nucleotide sequence ID" value="NZ_PEBM01000056.1"/>
</dbReference>
<dbReference type="Proteomes" id="UP000221763">
    <property type="component" value="Unassembled WGS sequence"/>
</dbReference>
<dbReference type="GeneID" id="64019365"/>
<evidence type="ECO:0000313" key="1">
    <source>
        <dbReference type="EMBL" id="PHV55862.1"/>
    </source>
</evidence>
<accession>A0A2G3NWG4</accession>
<organism evidence="1 4">
    <name type="scientific">Streptococcus macedonicus</name>
    <name type="common">Streptococcus gallolyticus macedonicus</name>
    <dbReference type="NCBI Taxonomy" id="59310"/>
    <lineage>
        <taxon>Bacteria</taxon>
        <taxon>Bacillati</taxon>
        <taxon>Bacillota</taxon>
        <taxon>Bacilli</taxon>
        <taxon>Lactobacillales</taxon>
        <taxon>Streptococcaceae</taxon>
        <taxon>Streptococcus</taxon>
    </lineage>
</organism>
<name>A0A2G3NWG4_STRMC</name>
<evidence type="ECO:0000313" key="4">
    <source>
        <dbReference type="Proteomes" id="UP000222913"/>
    </source>
</evidence>
<dbReference type="Proteomes" id="UP000222913">
    <property type="component" value="Unassembled WGS sequence"/>
</dbReference>
<dbReference type="AlphaFoldDB" id="A0A2G3NWG4"/>
<reference evidence="3 4" key="1">
    <citation type="submission" date="2017-10" db="EMBL/GenBank/DDBJ databases">
        <title>Whole-genome sequence of three Streptococcus macedonicus strains isolated from Italian cheeses of the Veneto region.</title>
        <authorList>
            <person name="Treu L."/>
            <person name="De Diego-Diaz B."/>
            <person name="Papadimitriou K."/>
            <person name="Tsakalidou E."/>
            <person name="Corich V."/>
            <person name="Giacomini A."/>
        </authorList>
    </citation>
    <scope>NUCLEOTIDE SEQUENCE [LARGE SCALE GENOMIC DNA]</scope>
    <source>
        <strain evidence="2 3">19AS</strain>
        <strain evidence="1 4">27MV</strain>
    </source>
</reference>
<dbReference type="EMBL" id="PEBN01000020">
    <property type="protein sequence ID" value="PHV57839.1"/>
    <property type="molecule type" value="Genomic_DNA"/>
</dbReference>
<proteinExistence type="predicted"/>
<comment type="caution">
    <text evidence="1">The sequence shown here is derived from an EMBL/GenBank/DDBJ whole genome shotgun (WGS) entry which is preliminary data.</text>
</comment>
<sequence length="147" mass="17286">MIADIRIRDSGYSEPLCKLDLMRFSEEQIRDRMRERGFSDESFFICGFVDWGVDTQMILSEAYGLKRCIQKFYHGDESIVIHLLKEHIDVKYIISHYYRFISKDEYDTALYLLDHTNIIQFMLAKALDDGILASIKGKGFYIADTKF</sequence>